<evidence type="ECO:0000313" key="2">
    <source>
        <dbReference type="EMBL" id="OGG58389.1"/>
    </source>
</evidence>
<name>A0A1F6DAD5_9BACT</name>
<dbReference type="AlphaFoldDB" id="A0A1F6DAD5"/>
<protein>
    <submittedName>
        <fullName evidence="2">Uncharacterized protein</fullName>
    </submittedName>
</protein>
<comment type="caution">
    <text evidence="2">The sequence shown here is derived from an EMBL/GenBank/DDBJ whole genome shotgun (WGS) entry which is preliminary data.</text>
</comment>
<keyword evidence="1" id="KW-1133">Transmembrane helix</keyword>
<evidence type="ECO:0000313" key="3">
    <source>
        <dbReference type="Proteomes" id="UP000176377"/>
    </source>
</evidence>
<keyword evidence="1" id="KW-0472">Membrane</keyword>
<dbReference type="Proteomes" id="UP000176377">
    <property type="component" value="Unassembled WGS sequence"/>
</dbReference>
<organism evidence="2 3">
    <name type="scientific">Candidatus Kaiserbacteria bacterium RIFCSPHIGHO2_01_FULL_56_24</name>
    <dbReference type="NCBI Taxonomy" id="1798487"/>
    <lineage>
        <taxon>Bacteria</taxon>
        <taxon>Candidatus Kaiseribacteriota</taxon>
    </lineage>
</organism>
<feature type="transmembrane region" description="Helical" evidence="1">
    <location>
        <begin position="28"/>
        <end position="49"/>
    </location>
</feature>
<proteinExistence type="predicted"/>
<evidence type="ECO:0000256" key="1">
    <source>
        <dbReference type="SAM" id="Phobius"/>
    </source>
</evidence>
<dbReference type="EMBL" id="MFLA01000033">
    <property type="protein sequence ID" value="OGG58389.1"/>
    <property type="molecule type" value="Genomic_DNA"/>
</dbReference>
<accession>A0A1F6DAD5</accession>
<sequence length="67" mass="7800">MLARKEWIEPDPEYRRDIVYQSPRRLEWLDIVTMMGGIGLAAVVLAILLPKAADTLAHMNWFFGHLY</sequence>
<keyword evidence="1" id="KW-0812">Transmembrane</keyword>
<gene>
    <name evidence="2" type="ORF">A2765_05575</name>
</gene>
<reference evidence="2 3" key="1">
    <citation type="journal article" date="2016" name="Nat. Commun.">
        <title>Thousands of microbial genomes shed light on interconnected biogeochemical processes in an aquifer system.</title>
        <authorList>
            <person name="Anantharaman K."/>
            <person name="Brown C.T."/>
            <person name="Hug L.A."/>
            <person name="Sharon I."/>
            <person name="Castelle C.J."/>
            <person name="Probst A.J."/>
            <person name="Thomas B.C."/>
            <person name="Singh A."/>
            <person name="Wilkins M.J."/>
            <person name="Karaoz U."/>
            <person name="Brodie E.L."/>
            <person name="Williams K.H."/>
            <person name="Hubbard S.S."/>
            <person name="Banfield J.F."/>
        </authorList>
    </citation>
    <scope>NUCLEOTIDE SEQUENCE [LARGE SCALE GENOMIC DNA]</scope>
</reference>